<organism evidence="2 3">
    <name type="scientific">Metapseudomonas otitidis</name>
    <dbReference type="NCBI Taxonomy" id="319939"/>
    <lineage>
        <taxon>Bacteria</taxon>
        <taxon>Pseudomonadati</taxon>
        <taxon>Pseudomonadota</taxon>
        <taxon>Gammaproteobacteria</taxon>
        <taxon>Pseudomonadales</taxon>
        <taxon>Pseudomonadaceae</taxon>
        <taxon>Metapseudomonas</taxon>
    </lineage>
</organism>
<accession>A0A7X3HD70</accession>
<sequence>MPHPQIRCLSPQCELILYHLRKGHTITQRSALMDFGIAALPRRIADLKEFGHEIESIREENKFTGQRYVRYRLVQQKKTA</sequence>
<reference evidence="2 3" key="1">
    <citation type="submission" date="2019-12" db="EMBL/GenBank/DDBJ databases">
        <title>Draft genome sequence of Pseudomonas otitidis recovered from a chicken carcass.</title>
        <authorList>
            <person name="Vieira T.R."/>
            <person name="Oliviera E.F.C."/>
            <person name="Silva N.M.V."/>
            <person name="Sambrano G.E."/>
            <person name="Cibulski S.P."/>
            <person name="Cardoso M.R.I."/>
        </authorList>
    </citation>
    <scope>NUCLEOTIDE SEQUENCE [LARGE SCALE GENOMIC DNA]</scope>
    <source>
        <strain evidence="2 3">25_K</strain>
    </source>
</reference>
<comment type="caution">
    <text evidence="2">The sequence shown here is derived from an EMBL/GenBank/DDBJ whole genome shotgun (WGS) entry which is preliminary data.</text>
</comment>
<evidence type="ECO:0000259" key="1">
    <source>
        <dbReference type="Pfam" id="PF14090"/>
    </source>
</evidence>
<dbReference type="Pfam" id="PF14090">
    <property type="entry name" value="HTH_39"/>
    <property type="match status" value="1"/>
</dbReference>
<gene>
    <name evidence="2" type="ORF">GO594_27840</name>
</gene>
<evidence type="ECO:0000313" key="2">
    <source>
        <dbReference type="EMBL" id="MWK59816.1"/>
    </source>
</evidence>
<dbReference type="Proteomes" id="UP000461288">
    <property type="component" value="Unassembled WGS sequence"/>
</dbReference>
<evidence type="ECO:0000313" key="3">
    <source>
        <dbReference type="Proteomes" id="UP000461288"/>
    </source>
</evidence>
<protein>
    <recommendedName>
        <fullName evidence="1">Winged helix-turn-helix domain-containing protein</fullName>
    </recommendedName>
</protein>
<dbReference type="InterPro" id="IPR055245">
    <property type="entry name" value="HTH_proteobacteria"/>
</dbReference>
<dbReference type="EMBL" id="WTFN01000121">
    <property type="protein sequence ID" value="MWK59816.1"/>
    <property type="molecule type" value="Genomic_DNA"/>
</dbReference>
<name>A0A7X3HD70_9GAMM</name>
<feature type="domain" description="Winged helix-turn-helix" evidence="1">
    <location>
        <begin position="11"/>
        <end position="74"/>
    </location>
</feature>
<dbReference type="AlphaFoldDB" id="A0A7X3HD70"/>
<proteinExistence type="predicted"/>
<dbReference type="RefSeq" id="WP_160483108.1">
    <property type="nucleotide sequence ID" value="NZ_WTFN01000121.1"/>
</dbReference>